<reference evidence="1" key="1">
    <citation type="submission" date="2023-04" db="EMBL/GenBank/DDBJ databases">
        <title>Draft Genome sequencing of Naganishia species isolated from polar environments using Oxford Nanopore Technology.</title>
        <authorList>
            <person name="Leo P."/>
            <person name="Venkateswaran K."/>
        </authorList>
    </citation>
    <scope>NUCLEOTIDE SEQUENCE</scope>
    <source>
        <strain evidence="1">MNA-CCFEE 5262</strain>
    </source>
</reference>
<name>A0ACC2VSG8_9TREE</name>
<comment type="caution">
    <text evidence="1">The sequence shown here is derived from an EMBL/GenBank/DDBJ whole genome shotgun (WGS) entry which is preliminary data.</text>
</comment>
<proteinExistence type="predicted"/>
<organism evidence="1 2">
    <name type="scientific">Naganishia adeliensis</name>
    <dbReference type="NCBI Taxonomy" id="92952"/>
    <lineage>
        <taxon>Eukaryota</taxon>
        <taxon>Fungi</taxon>
        <taxon>Dikarya</taxon>
        <taxon>Basidiomycota</taxon>
        <taxon>Agaricomycotina</taxon>
        <taxon>Tremellomycetes</taxon>
        <taxon>Filobasidiales</taxon>
        <taxon>Filobasidiaceae</taxon>
        <taxon>Naganishia</taxon>
    </lineage>
</organism>
<protein>
    <submittedName>
        <fullName evidence="1">Uncharacterized protein</fullName>
    </submittedName>
</protein>
<keyword evidence="2" id="KW-1185">Reference proteome</keyword>
<evidence type="ECO:0000313" key="1">
    <source>
        <dbReference type="EMBL" id="KAJ9102081.1"/>
    </source>
</evidence>
<accession>A0ACC2VSG8</accession>
<dbReference type="Proteomes" id="UP001230649">
    <property type="component" value="Unassembled WGS sequence"/>
</dbReference>
<evidence type="ECO:0000313" key="2">
    <source>
        <dbReference type="Proteomes" id="UP001230649"/>
    </source>
</evidence>
<sequence length="1299" mass="138917">MPIWQPSLPRCIVSRLPFGKIPTDSVKNSAKPATAAGLLVLFDHYGPSIPLGEGWTYGGSSSPGSTTVSSTATTASTSSSSSASSTLRPSSQRTSPTRSSNPSSFISLSSSSSLSSGGASSQTSSTAATETQAIVPQSAHQSGLSKLGTILLSVLLPLAFLVGIGACLFAIRKRTRRKGGPSAIVATYRDDGSMRRRRASGEGLVGSDRRNASARLGLLPFWRRGAKKDSKRQSNRIIGARYGPISTTNSGNKAARVGDRTLLEHELVGMPRSDDGYEPVRLEVRGQEEWADDAEEYLHDFDDGDSARQRAHPGRGGIQHLSRGGFEPEDDIVDSYMARTPMTRDDPAFSPTSPDTERTHTSPSTGTDHSSPLTQGTSRGKTTGAKWVTGLGIGMGVPKDRALVQNQMRRRTPRSLAAQEGRNEEDDRKQSSRPPLDNRSSGAESAASGRGWTWLNGLGIAHVFSGTTRTAPRGDDGSGPGWTGQSRIPSTNIWGDLDMPREQDPSGTTARAVEANDQHGASHLPLQESKTGTMRLVQPSTTSGDAAQSSQDYGSPLPNEASRSGEDGTGTFEDPSSPRSFIAPLPPHGTMSSFSSYPVNSNHRRRSDSLRSDDSFDRDESWESTGFRHAVLAALGFSSSHSRPESGSTSRLPSTGRMRDSHEFAPSPDRERVETAQPSRMSRQPTDLFSLPPTRARSSDSHQPIGLGLNYTGTGTDSHLSHPSHTTWDALYREHSADLELDADMLDFSSPSHMSNSRSGSVSVFASATPASATRSPAMMSTGPMPHSEQFHPETDEPVPAIPNDKVDGTVWSQDEQREMALFAEFSSSDSPTAALLEGSLPADADKRSNQGALAQSTANFPLPPQRQIATSPSGLRPRPSNNALRQSAETSSPKTAETGRLLESVPIPPFSSQLGYRRQQGEKSINPPAPAPTGIGPSIFSPTSIFSTDTFGGSAPGQQHIAQGSKSPESARDTPRVASGEASRRQSNSRFSHLFAEDNRSLSRHSSVEPSSGNTFSSFRQQQMTSGNSFQDDRLYAEETVGVNLRPISESISEPNSRWSMASFPGQPIVPTEVYQQAVSGHTPSSAFDPPPRSTTSSRPLPIAVPIATRSPIDIQVEHAFDNHKQRAESGASDMFIRDASGTANANFDIRLAPPASSKAASFLTARSHSDSARSYTDSGSTPQDSPMEIEHPESRELRFNDGVMLEGQLPTFSDPVSAPGSGRRSKFSNSTSSSAFAAGNLQPLDEQFEDGVEVDDVEDEQFGLARSPSQAVHGRRSMPQLLSSRQALSSRFSGKGT</sequence>
<dbReference type="EMBL" id="JASBWS010000066">
    <property type="protein sequence ID" value="KAJ9102081.1"/>
    <property type="molecule type" value="Genomic_DNA"/>
</dbReference>
<gene>
    <name evidence="1" type="ORF">QFC20_005090</name>
</gene>